<dbReference type="PANTHER" id="PTHR11668">
    <property type="entry name" value="SERINE/THREONINE PROTEIN PHOSPHATASE"/>
    <property type="match status" value="1"/>
</dbReference>
<evidence type="ECO:0000256" key="1">
    <source>
        <dbReference type="RuleBase" id="RU004273"/>
    </source>
</evidence>
<dbReference type="FunFam" id="3.60.21.10:FF:000150">
    <property type="entry name" value="Serine/threonine-protein phosphatase"/>
    <property type="match status" value="1"/>
</dbReference>
<dbReference type="InterPro" id="IPR004843">
    <property type="entry name" value="Calcineurin-like_PHP"/>
</dbReference>
<reference evidence="3 4" key="1">
    <citation type="submission" date="2016-05" db="EMBL/GenBank/DDBJ databases">
        <title>First whole genome sequencing of Entamoeba histolytica HM1:IMSS-clone-6.</title>
        <authorList>
            <person name="Mukherjee Avik.K."/>
            <person name="Izumyama S."/>
            <person name="Nakada-Tsukui K."/>
            <person name="Nozaki T."/>
        </authorList>
    </citation>
    <scope>NUCLEOTIDE SEQUENCE [LARGE SCALE GENOMIC DNA]</scope>
    <source>
        <strain evidence="3 4">HM1:IMSS clone 6</strain>
    </source>
</reference>
<comment type="catalytic activity">
    <reaction evidence="1">
        <text>O-phospho-L-threonyl-[protein] + H2O = L-threonyl-[protein] + phosphate</text>
        <dbReference type="Rhea" id="RHEA:47004"/>
        <dbReference type="Rhea" id="RHEA-COMP:11060"/>
        <dbReference type="Rhea" id="RHEA-COMP:11605"/>
        <dbReference type="ChEBI" id="CHEBI:15377"/>
        <dbReference type="ChEBI" id="CHEBI:30013"/>
        <dbReference type="ChEBI" id="CHEBI:43474"/>
        <dbReference type="ChEBI" id="CHEBI:61977"/>
        <dbReference type="EC" id="3.1.3.16"/>
    </reaction>
</comment>
<dbReference type="InterPro" id="IPR029052">
    <property type="entry name" value="Metallo-depent_PP-like"/>
</dbReference>
<dbReference type="SUPFAM" id="SSF56300">
    <property type="entry name" value="Metallo-dependent phosphatases"/>
    <property type="match status" value="1"/>
</dbReference>
<proteinExistence type="inferred from homology"/>
<protein>
    <recommendedName>
        <fullName evidence="1">Serine/threonine-protein phosphatase</fullName>
        <ecNumber evidence="1">3.1.3.16</ecNumber>
    </recommendedName>
</protein>
<dbReference type="GO" id="GO:0005737">
    <property type="term" value="C:cytoplasm"/>
    <property type="evidence" value="ECO:0007669"/>
    <property type="project" value="TreeGrafter"/>
</dbReference>
<name>A0A5K1V0N5_ENTHI</name>
<dbReference type="VEuPathDB" id="AmoebaDB:EHI5A_004050"/>
<dbReference type="EC" id="3.1.3.16" evidence="1"/>
<dbReference type="Gene3D" id="3.60.21.10">
    <property type="match status" value="1"/>
</dbReference>
<dbReference type="PROSITE" id="PS00125">
    <property type="entry name" value="SER_THR_PHOSPHATASE"/>
    <property type="match status" value="1"/>
</dbReference>
<dbReference type="GO" id="GO:0004722">
    <property type="term" value="F:protein serine/threonine phosphatase activity"/>
    <property type="evidence" value="ECO:0007669"/>
    <property type="project" value="UniProtKB-EC"/>
</dbReference>
<dbReference type="GO" id="GO:0005634">
    <property type="term" value="C:nucleus"/>
    <property type="evidence" value="ECO:0007669"/>
    <property type="project" value="TreeGrafter"/>
</dbReference>
<dbReference type="InterPro" id="IPR050341">
    <property type="entry name" value="PP1_catalytic_subunit"/>
</dbReference>
<dbReference type="AlphaFoldDB" id="A0A5K1V0N5"/>
<sequence>MDTTHLDDIISRLMNVINSFSENIIVTKDEIMQLCDVFQEEVSKDETLMELKAPINIIGDLHGQFTDLIRFLKAVNYTEEKFLFLGDFVDRGCHSIEVLCLVYALKARYPQQFFIIRGNHECEEINRVFGFYDECIRRYDESVWKRFNATFAYLPILALINKKILCVHGGISPDLKLLSQIQTISRPLQIPCGGMVCDLLWSDPGSMFGWKPNTVRGMSHYYGEDVCIEFMERNELELICRGHEVVDGYQFKFNQKLVTLFSSPVYCNALNNSGAMMVVADDLTCSFVILKVDK</sequence>
<comment type="similarity">
    <text evidence="1">Belongs to the PPP phosphatase family.</text>
</comment>
<dbReference type="EMBL" id="BDEQ01000001">
    <property type="protein sequence ID" value="GAT92048.1"/>
    <property type="molecule type" value="Genomic_DNA"/>
</dbReference>
<dbReference type="PRINTS" id="PR00114">
    <property type="entry name" value="STPHPHTASE"/>
</dbReference>
<dbReference type="VEuPathDB" id="AmoebaDB:EHI8A_041410"/>
<dbReference type="OMA" id="APIQICG"/>
<dbReference type="InterPro" id="IPR006186">
    <property type="entry name" value="Ser/Thr-sp_prot-phosphatase"/>
</dbReference>
<evidence type="ECO:0000259" key="2">
    <source>
        <dbReference type="PROSITE" id="PS00125"/>
    </source>
</evidence>
<dbReference type="SMART" id="SM00156">
    <property type="entry name" value="PP2Ac"/>
    <property type="match status" value="1"/>
</dbReference>
<dbReference type="Proteomes" id="UP000078387">
    <property type="component" value="Unassembled WGS sequence"/>
</dbReference>
<dbReference type="VEuPathDB" id="AmoebaDB:EHI7A_042540"/>
<comment type="caution">
    <text evidence="3">The sequence shown here is derived from an EMBL/GenBank/DDBJ whole genome shotgun (WGS) entry which is preliminary data.</text>
</comment>
<evidence type="ECO:0000313" key="3">
    <source>
        <dbReference type="EMBL" id="GAT92048.1"/>
    </source>
</evidence>
<dbReference type="Pfam" id="PF00149">
    <property type="entry name" value="Metallophos"/>
    <property type="match status" value="1"/>
</dbReference>
<organism evidence="3 4">
    <name type="scientific">Entamoeba histolytica</name>
    <dbReference type="NCBI Taxonomy" id="5759"/>
    <lineage>
        <taxon>Eukaryota</taxon>
        <taxon>Amoebozoa</taxon>
        <taxon>Evosea</taxon>
        <taxon>Archamoebae</taxon>
        <taxon>Mastigamoebida</taxon>
        <taxon>Entamoebidae</taxon>
        <taxon>Entamoeba</taxon>
    </lineage>
</organism>
<dbReference type="VEuPathDB" id="AmoebaDB:EHI_067900"/>
<accession>A0A5K1V0N5</accession>
<keyword evidence="1" id="KW-0378">Hydrolase</keyword>
<dbReference type="PANTHER" id="PTHR11668:SF504">
    <property type="entry name" value="SERINE_THREONINE-PROTEIN PHOSPHATASE PP1 ISOZYME 6"/>
    <property type="match status" value="1"/>
</dbReference>
<dbReference type="VEuPathDB" id="AmoebaDB:KM1_075590"/>
<gene>
    <name evidence="3" type="ORF">CL6EHI_067900</name>
</gene>
<evidence type="ECO:0000313" key="4">
    <source>
        <dbReference type="Proteomes" id="UP000078387"/>
    </source>
</evidence>
<feature type="domain" description="Serine/threonine specific protein phosphatases" evidence="2">
    <location>
        <begin position="116"/>
        <end position="121"/>
    </location>
</feature>